<dbReference type="GeneID" id="25978071"/>
<reference evidence="6 7" key="1">
    <citation type="journal article" date="2011" name="Proc. Natl. Acad. Sci. U.S.A.">
        <title>Genome and transcriptome analyses of the mountain pine beetle-fungal symbiont Grosmannia clavigera, a lodgepole pine pathogen.</title>
        <authorList>
            <person name="DiGuistini S."/>
            <person name="Wang Y."/>
            <person name="Liao N.Y."/>
            <person name="Taylor G."/>
            <person name="Tanguay P."/>
            <person name="Feau N."/>
            <person name="Henrissat B."/>
            <person name="Chan S.K."/>
            <person name="Hesse-Orce U."/>
            <person name="Alamouti S.M."/>
            <person name="Tsui C.K.M."/>
            <person name="Docking R.T."/>
            <person name="Levasseur A."/>
            <person name="Haridas S."/>
            <person name="Robertson G."/>
            <person name="Birol I."/>
            <person name="Holt R.A."/>
            <person name="Marra M.A."/>
            <person name="Hamelin R.C."/>
            <person name="Hirst M."/>
            <person name="Jones S.J.M."/>
            <person name="Bohlmann J."/>
            <person name="Breuil C."/>
        </authorList>
    </citation>
    <scope>NUCLEOTIDE SEQUENCE [LARGE SCALE GENOMIC DNA]</scope>
    <source>
        <strain evidence="7">kw1407 / UAMH 11150</strain>
    </source>
</reference>
<dbReference type="CDD" id="cd06464">
    <property type="entry name" value="ACD_sHsps-like"/>
    <property type="match status" value="1"/>
</dbReference>
<dbReference type="OrthoDB" id="1431247at2759"/>
<name>F0XUX4_GROCL</name>
<feature type="domain" description="SHSP" evidence="5">
    <location>
        <begin position="57"/>
        <end position="246"/>
    </location>
</feature>
<gene>
    <name evidence="6" type="ORF">CMQ_4818</name>
</gene>
<evidence type="ECO:0000256" key="3">
    <source>
        <dbReference type="RuleBase" id="RU003616"/>
    </source>
</evidence>
<dbReference type="Proteomes" id="UP000007796">
    <property type="component" value="Unassembled WGS sequence"/>
</dbReference>
<accession>F0XUX4</accession>
<dbReference type="RefSeq" id="XP_014168449.1">
    <property type="nucleotide sequence ID" value="XM_014312974.1"/>
</dbReference>
<dbReference type="InterPro" id="IPR008978">
    <property type="entry name" value="HSP20-like_chaperone"/>
</dbReference>
<evidence type="ECO:0000256" key="1">
    <source>
        <dbReference type="ARBA" id="ARBA00023016"/>
    </source>
</evidence>
<dbReference type="Pfam" id="PF00011">
    <property type="entry name" value="HSP20"/>
    <property type="match status" value="1"/>
</dbReference>
<dbReference type="STRING" id="655863.F0XUX4"/>
<dbReference type="AlphaFoldDB" id="F0XUX4"/>
<dbReference type="eggNOG" id="KOG0710">
    <property type="taxonomic scope" value="Eukaryota"/>
</dbReference>
<dbReference type="InterPro" id="IPR031107">
    <property type="entry name" value="Small_HSP"/>
</dbReference>
<evidence type="ECO:0000313" key="6">
    <source>
        <dbReference type="EMBL" id="EFW98966.1"/>
    </source>
</evidence>
<organism evidence="7">
    <name type="scientific">Grosmannia clavigera (strain kw1407 / UAMH 11150)</name>
    <name type="common">Blue stain fungus</name>
    <name type="synonym">Graphiocladiella clavigera</name>
    <dbReference type="NCBI Taxonomy" id="655863"/>
    <lineage>
        <taxon>Eukaryota</taxon>
        <taxon>Fungi</taxon>
        <taxon>Dikarya</taxon>
        <taxon>Ascomycota</taxon>
        <taxon>Pezizomycotina</taxon>
        <taxon>Sordariomycetes</taxon>
        <taxon>Sordariomycetidae</taxon>
        <taxon>Ophiostomatales</taxon>
        <taxon>Ophiostomataceae</taxon>
        <taxon>Leptographium</taxon>
    </lineage>
</organism>
<dbReference type="EMBL" id="GL630006">
    <property type="protein sequence ID" value="EFW98966.1"/>
    <property type="molecule type" value="Genomic_DNA"/>
</dbReference>
<keyword evidence="1 6" id="KW-0346">Stress response</keyword>
<dbReference type="PROSITE" id="PS01031">
    <property type="entry name" value="SHSP"/>
    <property type="match status" value="1"/>
</dbReference>
<protein>
    <submittedName>
        <fullName evidence="6">Heat shock protein</fullName>
    </submittedName>
</protein>
<evidence type="ECO:0000313" key="7">
    <source>
        <dbReference type="Proteomes" id="UP000007796"/>
    </source>
</evidence>
<dbReference type="HOGENOM" id="CLU_046737_1_1_1"/>
<sequence>MPLFQHQPAYTPDQAFTSLFRLIDGFDNYSREVNNAAQTSGSNNKVASRGPAASLVSSTRAFNPRFDVRETETAYELHGELPGVDRNNIAIEFSDPQTLIVSGRVERNYESEQPQQLQQPETHAEAHAEAVAQSPSLRATVEDEEVGDEGILVGDEHAAAHKEEAAATPKESAVTTTNNTTTAAAPAGPQPVRYWYRERSVGQFRRVFEFPVAVNEDAVKANLDNGILSVSIPKAAKRQTKRIAVF</sequence>
<proteinExistence type="inferred from homology"/>
<dbReference type="PANTHER" id="PTHR11527">
    <property type="entry name" value="HEAT-SHOCK PROTEIN 20 FAMILY MEMBER"/>
    <property type="match status" value="1"/>
</dbReference>
<evidence type="ECO:0000256" key="4">
    <source>
        <dbReference type="SAM" id="MobiDB-lite"/>
    </source>
</evidence>
<dbReference type="InterPro" id="IPR002068">
    <property type="entry name" value="A-crystallin/Hsp20_dom"/>
</dbReference>
<evidence type="ECO:0000259" key="5">
    <source>
        <dbReference type="PROSITE" id="PS01031"/>
    </source>
</evidence>
<evidence type="ECO:0000256" key="2">
    <source>
        <dbReference type="PROSITE-ProRule" id="PRU00285"/>
    </source>
</evidence>
<keyword evidence="7" id="KW-1185">Reference proteome</keyword>
<dbReference type="Gene3D" id="2.60.40.790">
    <property type="match status" value="1"/>
</dbReference>
<feature type="compositionally biased region" description="Low complexity" evidence="4">
    <location>
        <begin position="175"/>
        <end position="185"/>
    </location>
</feature>
<dbReference type="InParanoid" id="F0XUX4"/>
<comment type="similarity">
    <text evidence="2 3">Belongs to the small heat shock protein (HSP20) family.</text>
</comment>
<feature type="region of interest" description="Disordered" evidence="4">
    <location>
        <begin position="160"/>
        <end position="188"/>
    </location>
</feature>
<dbReference type="SUPFAM" id="SSF49764">
    <property type="entry name" value="HSP20-like chaperones"/>
    <property type="match status" value="1"/>
</dbReference>